<organism evidence="3">
    <name type="scientific">Onchocerca ochengi</name>
    <name type="common">Filarial nematode worm</name>
    <dbReference type="NCBI Taxonomy" id="42157"/>
    <lineage>
        <taxon>Eukaryota</taxon>
        <taxon>Metazoa</taxon>
        <taxon>Ecdysozoa</taxon>
        <taxon>Nematoda</taxon>
        <taxon>Chromadorea</taxon>
        <taxon>Rhabditida</taxon>
        <taxon>Spirurina</taxon>
        <taxon>Spiruromorpha</taxon>
        <taxon>Filarioidea</taxon>
        <taxon>Onchocercidae</taxon>
        <taxon>Onchocerca</taxon>
    </lineage>
</organism>
<keyword evidence="2" id="KW-1185">Reference proteome</keyword>
<dbReference type="EMBL" id="UYRW01012331">
    <property type="protein sequence ID" value="VDN00189.1"/>
    <property type="molecule type" value="Genomic_DNA"/>
</dbReference>
<evidence type="ECO:0000313" key="3">
    <source>
        <dbReference type="WBParaSite" id="nOo.2.0.1.t12865-RA"/>
    </source>
</evidence>
<accession>A0A182EXG2</accession>
<name>A0A182EXG2_ONCOC</name>
<reference evidence="1 2" key="2">
    <citation type="submission" date="2018-08" db="EMBL/GenBank/DDBJ databases">
        <authorList>
            <person name="Laetsch R D."/>
            <person name="Stevens L."/>
            <person name="Kumar S."/>
            <person name="Blaxter L. M."/>
        </authorList>
    </citation>
    <scope>NUCLEOTIDE SEQUENCE [LARGE SCALE GENOMIC DNA]</scope>
</reference>
<dbReference type="WBParaSite" id="nOo.2.0.1.t12865-RA">
    <property type="protein sequence ID" value="nOo.2.0.1.t12865-RA"/>
    <property type="gene ID" value="nOo.2.0.1.g12865"/>
</dbReference>
<dbReference type="OrthoDB" id="5866757at2759"/>
<sequence length="53" mass="5936">MKIAPFGMKKPKTCITTQTKLSVQTAEREVVTLNASIIDYLTNEIRVVKTPVE</sequence>
<evidence type="ECO:0000313" key="2">
    <source>
        <dbReference type="Proteomes" id="UP000271087"/>
    </source>
</evidence>
<proteinExistence type="predicted"/>
<evidence type="ECO:0000313" key="1">
    <source>
        <dbReference type="EMBL" id="VDN00189.1"/>
    </source>
</evidence>
<dbReference type="AlphaFoldDB" id="A0A182EXG2"/>
<reference evidence="3" key="1">
    <citation type="submission" date="2016-06" db="UniProtKB">
        <authorList>
            <consortium name="WormBaseParasite"/>
        </authorList>
    </citation>
    <scope>IDENTIFICATION</scope>
</reference>
<gene>
    <name evidence="1" type="ORF">NOO_LOCUS12865</name>
</gene>
<dbReference type="Proteomes" id="UP000271087">
    <property type="component" value="Unassembled WGS sequence"/>
</dbReference>
<protein>
    <submittedName>
        <fullName evidence="3">Prophage protein</fullName>
    </submittedName>
</protein>